<sequence>MKQSYIQSIPKLIFVLSIIFLSIYFLRPPSAEENERIEQALREKKLKNHLQNEKVAQQQQHDELSRKLNKMITDKRTKDEQEAIDITRKIIAEQLKFRFYDSIPGSSIVHNAMRLKMFRQQLECMTSRGDWVFDPTPRPIIKHKQDPLYGRCDREFVQQQSWSPDMPDNFTVEEKWNFTRESVKYVWKTPTECPMPKFDVSQACSMFSGKSFLLVGDILHFQLHELFLDYFSDDSVQCYGEISCKEHVLCDVDPNNNWKTSKMMFVRNDIISLTKNASNVNKILEYPWLMKIRHFNVIIINKGHHWQNDVSFRKGLIDLMNYLRKGFPDILIIYKATTLGHLNCQAAKKPLSSPPNATELESLPYHWGEIHRQNLIAREIVETAGGVFLDLESVMITRVDGHIGARDCLRWCIPGPMDVWLDFLFHIMKELR</sequence>
<keyword evidence="2" id="KW-1185">Reference proteome</keyword>
<protein>
    <submittedName>
        <fullName evidence="1">16077_t:CDS:1</fullName>
    </submittedName>
</protein>
<accession>A0ACA9KDJ0</accession>
<evidence type="ECO:0000313" key="1">
    <source>
        <dbReference type="EMBL" id="CAG8466369.1"/>
    </source>
</evidence>
<proteinExistence type="predicted"/>
<organism evidence="1 2">
    <name type="scientific">Acaulospora colombiana</name>
    <dbReference type="NCBI Taxonomy" id="27376"/>
    <lineage>
        <taxon>Eukaryota</taxon>
        <taxon>Fungi</taxon>
        <taxon>Fungi incertae sedis</taxon>
        <taxon>Mucoromycota</taxon>
        <taxon>Glomeromycotina</taxon>
        <taxon>Glomeromycetes</taxon>
        <taxon>Diversisporales</taxon>
        <taxon>Acaulosporaceae</taxon>
        <taxon>Acaulospora</taxon>
    </lineage>
</organism>
<comment type="caution">
    <text evidence="1">The sequence shown here is derived from an EMBL/GenBank/DDBJ whole genome shotgun (WGS) entry which is preliminary data.</text>
</comment>
<dbReference type="EMBL" id="CAJVPT010001622">
    <property type="protein sequence ID" value="CAG8466369.1"/>
    <property type="molecule type" value="Genomic_DNA"/>
</dbReference>
<name>A0ACA9KDJ0_9GLOM</name>
<reference evidence="1" key="1">
    <citation type="submission" date="2021-06" db="EMBL/GenBank/DDBJ databases">
        <authorList>
            <person name="Kallberg Y."/>
            <person name="Tangrot J."/>
            <person name="Rosling A."/>
        </authorList>
    </citation>
    <scope>NUCLEOTIDE SEQUENCE</scope>
    <source>
        <strain evidence="1">CL356</strain>
    </source>
</reference>
<dbReference type="Proteomes" id="UP000789525">
    <property type="component" value="Unassembled WGS sequence"/>
</dbReference>
<gene>
    <name evidence="1" type="ORF">ACOLOM_LOCUS1396</name>
</gene>
<evidence type="ECO:0000313" key="2">
    <source>
        <dbReference type="Proteomes" id="UP000789525"/>
    </source>
</evidence>